<dbReference type="AlphaFoldDB" id="A0AAV2JKK6"/>
<feature type="compositionally biased region" description="Basic and acidic residues" evidence="1">
    <location>
        <begin position="134"/>
        <end position="143"/>
    </location>
</feature>
<organism evidence="2 3">
    <name type="scientific">Knipowitschia caucasica</name>
    <name type="common">Caucasian dwarf goby</name>
    <name type="synonym">Pomatoschistus caucasicus</name>
    <dbReference type="NCBI Taxonomy" id="637954"/>
    <lineage>
        <taxon>Eukaryota</taxon>
        <taxon>Metazoa</taxon>
        <taxon>Chordata</taxon>
        <taxon>Craniata</taxon>
        <taxon>Vertebrata</taxon>
        <taxon>Euteleostomi</taxon>
        <taxon>Actinopterygii</taxon>
        <taxon>Neopterygii</taxon>
        <taxon>Teleostei</taxon>
        <taxon>Neoteleostei</taxon>
        <taxon>Acanthomorphata</taxon>
        <taxon>Gobiaria</taxon>
        <taxon>Gobiiformes</taxon>
        <taxon>Gobioidei</taxon>
        <taxon>Gobiidae</taxon>
        <taxon>Gobiinae</taxon>
        <taxon>Knipowitschia</taxon>
    </lineage>
</organism>
<protein>
    <submittedName>
        <fullName evidence="2">Uncharacterized protein</fullName>
    </submittedName>
</protein>
<dbReference type="EMBL" id="OZ035835">
    <property type="protein sequence ID" value="CAL1577263.1"/>
    <property type="molecule type" value="Genomic_DNA"/>
</dbReference>
<name>A0AAV2JKK6_KNICA</name>
<dbReference type="Proteomes" id="UP001497482">
    <property type="component" value="Chromosome 13"/>
</dbReference>
<evidence type="ECO:0000256" key="1">
    <source>
        <dbReference type="SAM" id="MobiDB-lite"/>
    </source>
</evidence>
<feature type="compositionally biased region" description="Basic and acidic residues" evidence="1">
    <location>
        <begin position="66"/>
        <end position="85"/>
    </location>
</feature>
<gene>
    <name evidence="2" type="ORF">KC01_LOCUS8636</name>
</gene>
<evidence type="ECO:0000313" key="2">
    <source>
        <dbReference type="EMBL" id="CAL1577263.1"/>
    </source>
</evidence>
<proteinExistence type="predicted"/>
<evidence type="ECO:0000313" key="3">
    <source>
        <dbReference type="Proteomes" id="UP001497482"/>
    </source>
</evidence>
<reference evidence="2 3" key="1">
    <citation type="submission" date="2024-04" db="EMBL/GenBank/DDBJ databases">
        <authorList>
            <person name="Waldvogel A.-M."/>
            <person name="Schoenle A."/>
        </authorList>
    </citation>
    <scope>NUCLEOTIDE SEQUENCE [LARGE SCALE GENOMIC DNA]</scope>
</reference>
<accession>A0AAV2JKK6</accession>
<feature type="region of interest" description="Disordered" evidence="1">
    <location>
        <begin position="55"/>
        <end position="143"/>
    </location>
</feature>
<sequence>MRNCLHTGSGDVTTTARVPCLFLTPHVESARSPCTPPTRRKQFVNPARLFLCRTSHGGWGRSLRPGGREPDWPSHSFSRELEQPDSRLPPRAFTHPPGAKHRQESQTPSHPPARQSLLREHLGWLPKQHGQRKKTSDMSKLRV</sequence>
<keyword evidence="3" id="KW-1185">Reference proteome</keyword>